<sequence length="160" mass="19116">MMETFTTSNAMYNNDLLIYICNLIEDHHLSYILSRLEDRHFRSRYLPKQKTIIINTNWWNPPEIPFMAAHELGHYINGDKGVMYYDHTYKWQEHRAFNRNDDAFKEDQADLYGLDLIWNYASSQGYTCEDPGEFMLQFGIPERLKKVVAQKFESNNDLLF</sequence>
<dbReference type="EMBL" id="CP000413">
    <property type="protein sequence ID" value="ABJ59970.1"/>
    <property type="molecule type" value="Genomic_DNA"/>
</dbReference>
<evidence type="ECO:0000313" key="2">
    <source>
        <dbReference type="EMBL" id="ABJ60030.1"/>
    </source>
</evidence>
<dbReference type="Proteomes" id="UP000000664">
    <property type="component" value="Chromosome"/>
</dbReference>
<organism evidence="1 3">
    <name type="scientific">Lactobacillus gasseri (strain ATCC 33323 / DSM 20243 / BCRC 14619 / CIP 102991 / JCM 1131 / KCTC 3163 / NCIMB 11718 / NCTC 13722 / AM63)</name>
    <dbReference type="NCBI Taxonomy" id="324831"/>
    <lineage>
        <taxon>Bacteria</taxon>
        <taxon>Bacillati</taxon>
        <taxon>Bacillota</taxon>
        <taxon>Bacilli</taxon>
        <taxon>Lactobacillales</taxon>
        <taxon>Lactobacillaceae</taxon>
        <taxon>Lactobacillus</taxon>
    </lineage>
</organism>
<reference evidence="1 3" key="1">
    <citation type="journal article" date="2006" name="Proc. Natl. Acad. Sci. U.S.A.">
        <title>Comparative genomics of the lactic acid bacteria.</title>
        <authorList>
            <person name="Makarova K."/>
            <person name="Slesarev A."/>
            <person name="Wolf Y."/>
            <person name="Sorokin A."/>
            <person name="Mirkin B."/>
            <person name="Koonin E."/>
            <person name="Pavlov A."/>
            <person name="Pavlova N."/>
            <person name="Karamychev V."/>
            <person name="Polouchine N."/>
            <person name="Shakhova V."/>
            <person name="Grigoriev I."/>
            <person name="Lou Y."/>
            <person name="Rohksar D."/>
            <person name="Lucas S."/>
            <person name="Huang K."/>
            <person name="Goodstein D.M."/>
            <person name="Hawkins T."/>
            <person name="Plengvidhya V."/>
            <person name="Welker D."/>
            <person name="Hughes J."/>
            <person name="Goh Y."/>
            <person name="Benson A."/>
            <person name="Baldwin K."/>
            <person name="Lee J.H."/>
            <person name="Diaz-Muniz I."/>
            <person name="Dosti B."/>
            <person name="Smeianov V."/>
            <person name="Wechter W."/>
            <person name="Barabote R."/>
            <person name="Lorca G."/>
            <person name="Altermann E."/>
            <person name="Barrangou R."/>
            <person name="Ganesan B."/>
            <person name="Xie Y."/>
            <person name="Rawsthorne H."/>
            <person name="Tamir D."/>
            <person name="Parker C."/>
            <person name="Breidt F."/>
            <person name="Broadbent J."/>
            <person name="Hutkins R."/>
            <person name="O'Sullivan D."/>
            <person name="Steele J."/>
            <person name="Unlu G."/>
            <person name="Saier M."/>
            <person name="Klaenhammer T."/>
            <person name="Richardson P."/>
            <person name="Kozyavkin S."/>
            <person name="Weimer B."/>
            <person name="Mills D."/>
        </authorList>
    </citation>
    <scope>NUCLEOTIDE SEQUENCE [LARGE SCALE GENOMIC DNA]</scope>
    <source>
        <strain evidence="1">ATCC 33323</strain>
        <strain evidence="3">ATCC 33323 / DSM 20243 / BCRC 14619 / CIP 102991 / JCM 1131 / KCTC 3163 / NCIMB 11718 / NCTC 13722 / AM63</strain>
    </source>
</reference>
<dbReference type="KEGG" id="lga:LGAS_0636"/>
<proteinExistence type="predicted"/>
<dbReference type="EMBL" id="CP000413">
    <property type="protein sequence ID" value="ABJ60030.1"/>
    <property type="molecule type" value="Genomic_DNA"/>
</dbReference>
<evidence type="ECO:0000313" key="1">
    <source>
        <dbReference type="EMBL" id="ABJ59970.1"/>
    </source>
</evidence>
<evidence type="ECO:0008006" key="4">
    <source>
        <dbReference type="Google" id="ProtNLM"/>
    </source>
</evidence>
<dbReference type="AlphaFoldDB" id="A0A805ZGE0"/>
<dbReference type="KEGG" id="lga:LGAS_0574"/>
<dbReference type="RefSeq" id="WP_011678803.1">
    <property type="nucleotide sequence ID" value="NC_008530.1"/>
</dbReference>
<name>A0A805ZGE0_LACGA</name>
<dbReference type="GeneID" id="29638814"/>
<gene>
    <name evidence="1" type="ordered locus">LGAS_0574</name>
    <name evidence="2" type="ordered locus">LGAS_0636</name>
</gene>
<evidence type="ECO:0000313" key="3">
    <source>
        <dbReference type="Proteomes" id="UP000000664"/>
    </source>
</evidence>
<accession>A0A805ZGE0</accession>
<protein>
    <recommendedName>
        <fullName evidence="4">ImmA/IrrE family metallo-endopeptidase</fullName>
    </recommendedName>
</protein>